<evidence type="ECO:0000256" key="1">
    <source>
        <dbReference type="SAM" id="MobiDB-lite"/>
    </source>
</evidence>
<organism evidence="2 3">
    <name type="scientific">Coprinellus micaceus</name>
    <name type="common">Glistening ink-cap mushroom</name>
    <name type="synonym">Coprinus micaceus</name>
    <dbReference type="NCBI Taxonomy" id="71717"/>
    <lineage>
        <taxon>Eukaryota</taxon>
        <taxon>Fungi</taxon>
        <taxon>Dikarya</taxon>
        <taxon>Basidiomycota</taxon>
        <taxon>Agaricomycotina</taxon>
        <taxon>Agaricomycetes</taxon>
        <taxon>Agaricomycetidae</taxon>
        <taxon>Agaricales</taxon>
        <taxon>Agaricineae</taxon>
        <taxon>Psathyrellaceae</taxon>
        <taxon>Coprinellus</taxon>
    </lineage>
</organism>
<name>A0A4Y7T2H7_COPMI</name>
<accession>A0A4Y7T2H7</accession>
<dbReference type="Proteomes" id="UP000298030">
    <property type="component" value="Unassembled WGS sequence"/>
</dbReference>
<keyword evidence="3" id="KW-1185">Reference proteome</keyword>
<evidence type="ECO:0000313" key="2">
    <source>
        <dbReference type="EMBL" id="TEB28211.1"/>
    </source>
</evidence>
<dbReference type="AlphaFoldDB" id="A0A4Y7T2H7"/>
<proteinExistence type="predicted"/>
<dbReference type="EMBL" id="QPFP01000034">
    <property type="protein sequence ID" value="TEB28211.1"/>
    <property type="molecule type" value="Genomic_DNA"/>
</dbReference>
<evidence type="ECO:0000313" key="3">
    <source>
        <dbReference type="Proteomes" id="UP000298030"/>
    </source>
</evidence>
<gene>
    <name evidence="2" type="ORF">FA13DRAFT_816187</name>
</gene>
<protein>
    <submittedName>
        <fullName evidence="2">Uncharacterized protein</fullName>
    </submittedName>
</protein>
<dbReference type="OrthoDB" id="3070866at2759"/>
<feature type="region of interest" description="Disordered" evidence="1">
    <location>
        <begin position="116"/>
        <end position="135"/>
    </location>
</feature>
<reference evidence="2 3" key="1">
    <citation type="journal article" date="2019" name="Nat. Ecol. Evol.">
        <title>Megaphylogeny resolves global patterns of mushroom evolution.</title>
        <authorList>
            <person name="Varga T."/>
            <person name="Krizsan K."/>
            <person name="Foldi C."/>
            <person name="Dima B."/>
            <person name="Sanchez-Garcia M."/>
            <person name="Sanchez-Ramirez S."/>
            <person name="Szollosi G.J."/>
            <person name="Szarkandi J.G."/>
            <person name="Papp V."/>
            <person name="Albert L."/>
            <person name="Andreopoulos W."/>
            <person name="Angelini C."/>
            <person name="Antonin V."/>
            <person name="Barry K.W."/>
            <person name="Bougher N.L."/>
            <person name="Buchanan P."/>
            <person name="Buyck B."/>
            <person name="Bense V."/>
            <person name="Catcheside P."/>
            <person name="Chovatia M."/>
            <person name="Cooper J."/>
            <person name="Damon W."/>
            <person name="Desjardin D."/>
            <person name="Finy P."/>
            <person name="Geml J."/>
            <person name="Haridas S."/>
            <person name="Hughes K."/>
            <person name="Justo A."/>
            <person name="Karasinski D."/>
            <person name="Kautmanova I."/>
            <person name="Kiss B."/>
            <person name="Kocsube S."/>
            <person name="Kotiranta H."/>
            <person name="LaButti K.M."/>
            <person name="Lechner B.E."/>
            <person name="Liimatainen K."/>
            <person name="Lipzen A."/>
            <person name="Lukacs Z."/>
            <person name="Mihaltcheva S."/>
            <person name="Morgado L.N."/>
            <person name="Niskanen T."/>
            <person name="Noordeloos M.E."/>
            <person name="Ohm R.A."/>
            <person name="Ortiz-Santana B."/>
            <person name="Ovrebo C."/>
            <person name="Racz N."/>
            <person name="Riley R."/>
            <person name="Savchenko A."/>
            <person name="Shiryaev A."/>
            <person name="Soop K."/>
            <person name="Spirin V."/>
            <person name="Szebenyi C."/>
            <person name="Tomsovsky M."/>
            <person name="Tulloss R.E."/>
            <person name="Uehling J."/>
            <person name="Grigoriev I.V."/>
            <person name="Vagvolgyi C."/>
            <person name="Papp T."/>
            <person name="Martin F.M."/>
            <person name="Miettinen O."/>
            <person name="Hibbett D.S."/>
            <person name="Nagy L.G."/>
        </authorList>
    </citation>
    <scope>NUCLEOTIDE SEQUENCE [LARGE SCALE GENOMIC DNA]</scope>
    <source>
        <strain evidence="2 3">FP101781</strain>
    </source>
</reference>
<comment type="caution">
    <text evidence="2">The sequence shown here is derived from an EMBL/GenBank/DDBJ whole genome shotgun (WGS) entry which is preliminary data.</text>
</comment>
<sequence>MSASFFSGAHNFSVGEMNVKNVSGDYIDHSTKNVRNTFRGGNTYNTSYDQSYHDSSNHHYGHNYTTTNHNHGPVNNIERVDNANFGTNYGHMNQNTFDGPQQNYRTDHHYNAPTHNYDTHAPGGNVVNGDFNGTH</sequence>